<dbReference type="Proteomes" id="UP001553843">
    <property type="component" value="Unassembled WGS sequence"/>
</dbReference>
<keyword evidence="1" id="KW-0489">Methyltransferase</keyword>
<organism evidence="1 2">
    <name type="scientific">Streptomyces huasconensis</name>
    <dbReference type="NCBI Taxonomy" id="1854574"/>
    <lineage>
        <taxon>Bacteria</taxon>
        <taxon>Bacillati</taxon>
        <taxon>Actinomycetota</taxon>
        <taxon>Actinomycetes</taxon>
        <taxon>Kitasatosporales</taxon>
        <taxon>Streptomycetaceae</taxon>
        <taxon>Streptomyces</taxon>
    </lineage>
</organism>
<sequence length="374" mass="41212">MDVAPRVTDRRSAYLAALAQGTERFHEPRRPDCPWCGSPRLRLRLRTTDLVQHKPGTFRLDQCVTCGHCFQNPRLTTEGLAFYHRDLCHREGLGGLAGPGGLGGLGGIGGTGGRALGRLLGARPTDRRHLARARALRAFDEPECWLDVGTGRALFPALAKQLLPYTSFDGLDPGKGIEVAVRRGRIEEGHRGTLTGLADRLAGRYDALSLFHQLERSPDPRAELRAARTVLRPGGHLMIEAPDPGCRYATLLGKWWPSYSQPRHLHLVPLANLRAELAELGFTVVRAERRASHVPADLSGALALFLDRCLPRADVPWRARPAPRIGLTIRRAAWWAAVPVLTLAQILDRLLAPLLTRVGFSNTYRVIARRGEDG</sequence>
<evidence type="ECO:0000313" key="2">
    <source>
        <dbReference type="Proteomes" id="UP001553843"/>
    </source>
</evidence>
<protein>
    <submittedName>
        <fullName evidence="1">Class I SAM-dependent methyltransferase</fullName>
        <ecNumber evidence="1">2.1.1.-</ecNumber>
    </submittedName>
</protein>
<reference evidence="1 2" key="1">
    <citation type="submission" date="2024-06" db="EMBL/GenBank/DDBJ databases">
        <title>The Natural Products Discovery Center: Release of the First 8490 Sequenced Strains for Exploring Actinobacteria Biosynthetic Diversity.</title>
        <authorList>
            <person name="Kalkreuter E."/>
            <person name="Kautsar S.A."/>
            <person name="Yang D."/>
            <person name="Bader C.D."/>
            <person name="Teijaro C.N."/>
            <person name="Fluegel L."/>
            <person name="Davis C.M."/>
            <person name="Simpson J.R."/>
            <person name="Lauterbach L."/>
            <person name="Steele A.D."/>
            <person name="Gui C."/>
            <person name="Meng S."/>
            <person name="Li G."/>
            <person name="Viehrig K."/>
            <person name="Ye F."/>
            <person name="Su P."/>
            <person name="Kiefer A.F."/>
            <person name="Nichols A."/>
            <person name="Cepeda A.J."/>
            <person name="Yan W."/>
            <person name="Fan B."/>
            <person name="Jiang Y."/>
            <person name="Adhikari A."/>
            <person name="Zheng C.-J."/>
            <person name="Schuster L."/>
            <person name="Cowan T.M."/>
            <person name="Smanski M.J."/>
            <person name="Chevrette M.G."/>
            <person name="De Carvalho L.P.S."/>
            <person name="Shen B."/>
        </authorList>
    </citation>
    <scope>NUCLEOTIDE SEQUENCE [LARGE SCALE GENOMIC DNA]</scope>
    <source>
        <strain evidence="1 2">NPDC047833</strain>
    </source>
</reference>
<dbReference type="Pfam" id="PF13489">
    <property type="entry name" value="Methyltransf_23"/>
    <property type="match status" value="1"/>
</dbReference>
<keyword evidence="1" id="KW-0808">Transferase</keyword>
<dbReference type="RefSeq" id="WP_359774895.1">
    <property type="nucleotide sequence ID" value="NZ_JBEYRR010000002.1"/>
</dbReference>
<accession>A0ABV3M892</accession>
<dbReference type="EC" id="2.1.1.-" evidence="1"/>
<gene>
    <name evidence="1" type="ORF">AB0887_36675</name>
</gene>
<dbReference type="GO" id="GO:0008168">
    <property type="term" value="F:methyltransferase activity"/>
    <property type="evidence" value="ECO:0007669"/>
    <property type="project" value="UniProtKB-KW"/>
</dbReference>
<dbReference type="GO" id="GO:0032259">
    <property type="term" value="P:methylation"/>
    <property type="evidence" value="ECO:0007669"/>
    <property type="project" value="UniProtKB-KW"/>
</dbReference>
<dbReference type="Gene3D" id="3.40.50.150">
    <property type="entry name" value="Vaccinia Virus protein VP39"/>
    <property type="match status" value="1"/>
</dbReference>
<name>A0ABV3M892_9ACTN</name>
<proteinExistence type="predicted"/>
<evidence type="ECO:0000313" key="1">
    <source>
        <dbReference type="EMBL" id="MEW2367461.1"/>
    </source>
</evidence>
<keyword evidence="2" id="KW-1185">Reference proteome</keyword>
<dbReference type="InterPro" id="IPR029063">
    <property type="entry name" value="SAM-dependent_MTases_sf"/>
</dbReference>
<comment type="caution">
    <text evidence="1">The sequence shown here is derived from an EMBL/GenBank/DDBJ whole genome shotgun (WGS) entry which is preliminary data.</text>
</comment>
<dbReference type="EMBL" id="JBEYRS010000026">
    <property type="protein sequence ID" value="MEW2367461.1"/>
    <property type="molecule type" value="Genomic_DNA"/>
</dbReference>
<dbReference type="SUPFAM" id="SSF53335">
    <property type="entry name" value="S-adenosyl-L-methionine-dependent methyltransferases"/>
    <property type="match status" value="1"/>
</dbReference>